<evidence type="ECO:0000256" key="5">
    <source>
        <dbReference type="ARBA" id="ARBA00022741"/>
    </source>
</evidence>
<accession>A0ABQ6MMU2</accession>
<dbReference type="InterPro" id="IPR036621">
    <property type="entry name" value="Anticodon-bd_dom_sf"/>
</dbReference>
<evidence type="ECO:0000256" key="9">
    <source>
        <dbReference type="ARBA" id="ARBA00023146"/>
    </source>
</evidence>
<sequence>MRSLPQALLLLTMLLRPLSSLPLASPRLPRSALFSSASSSPASPASSLLRTKLPTATEDPSLVPLRHTLAHVMGQAVQNLYPAAQVTVGPWTDTGCFYDFHFTDGGTLSQDDFPRIKKEMDRLISAKIPMEREVVSREEARRRIDAVGEPFKVEILDNIKTEPLTIYKQGEWWDLCAGPHAESTGEIHKKAYMLSSVAGAYWRGDDTREQLTRLYATVWKTPEQLKAYKKKLEEAKKRDHRLLGQKLDLFTIQQQVGGGLVLWTAKGSKVRTVMEDYWRSSHDKAGYDIVYTPHIANVDLWKTSGHLEFYKDGMFKALECEGNDYQLKPMNCPFHCMLFKDSLRSYRDLPIRWGELGTVYRYEQSGTLHGLMRVRGFTQDDAHIYCLPEQLEDEIVGVLDLTESILSKFGFTDYEINLSTRPEKSVGSDDIWAKAEGALKGALDRKGWSYVVDEGGGAFYGPKIDLKLIDCLDRKWQCSTVQCDFNLPERFDLMYKDKDGENKRPIMVHRAIFGSVERFFGILLENCAGEFPVWLAPTQLKVLPVSPTDDIVDYCYEIKKAAEKRGIRVEIDVSNDRLPKQVRNAEKSKVPLMAVIGQSEVDKRQITIRSKQLGDLGSFGLEEFCDQLAGRVADADEFVDVGFKEVKEDAAETAN</sequence>
<feature type="signal peptide" evidence="12">
    <location>
        <begin position="1"/>
        <end position="20"/>
    </location>
</feature>
<organism evidence="14 15">
    <name type="scientific">Tetraparma gracilis</name>
    <dbReference type="NCBI Taxonomy" id="2962635"/>
    <lineage>
        <taxon>Eukaryota</taxon>
        <taxon>Sar</taxon>
        <taxon>Stramenopiles</taxon>
        <taxon>Ochrophyta</taxon>
        <taxon>Bolidophyceae</taxon>
        <taxon>Parmales</taxon>
        <taxon>Triparmaceae</taxon>
        <taxon>Tetraparma</taxon>
    </lineage>
</organism>
<dbReference type="EC" id="6.1.1.3" evidence="2"/>
<evidence type="ECO:0000256" key="10">
    <source>
        <dbReference type="ARBA" id="ARBA00031900"/>
    </source>
</evidence>
<protein>
    <recommendedName>
        <fullName evidence="2">threonine--tRNA ligase</fullName>
        <ecNumber evidence="2">6.1.1.3</ecNumber>
    </recommendedName>
    <alternativeName>
        <fullName evidence="10">Threonyl-tRNA synthetase</fullName>
    </alternativeName>
</protein>
<evidence type="ECO:0000259" key="13">
    <source>
        <dbReference type="PROSITE" id="PS50862"/>
    </source>
</evidence>
<dbReference type="InterPro" id="IPR012947">
    <property type="entry name" value="tRNA_SAD"/>
</dbReference>
<proteinExistence type="inferred from homology"/>
<evidence type="ECO:0000256" key="2">
    <source>
        <dbReference type="ARBA" id="ARBA00013163"/>
    </source>
</evidence>
<comment type="caution">
    <text evidence="14">The sequence shown here is derived from an EMBL/GenBank/DDBJ whole genome shotgun (WGS) entry which is preliminary data.</text>
</comment>
<dbReference type="NCBIfam" id="TIGR00418">
    <property type="entry name" value="thrS"/>
    <property type="match status" value="1"/>
</dbReference>
<evidence type="ECO:0000256" key="11">
    <source>
        <dbReference type="ARBA" id="ARBA00049515"/>
    </source>
</evidence>
<keyword evidence="8" id="KW-0648">Protein biosynthesis</keyword>
<evidence type="ECO:0000313" key="14">
    <source>
        <dbReference type="EMBL" id="GMI28674.1"/>
    </source>
</evidence>
<keyword evidence="6" id="KW-0862">Zinc</keyword>
<evidence type="ECO:0000256" key="7">
    <source>
        <dbReference type="ARBA" id="ARBA00022840"/>
    </source>
</evidence>
<feature type="chain" id="PRO_5046024554" description="threonine--tRNA ligase" evidence="12">
    <location>
        <begin position="21"/>
        <end position="655"/>
    </location>
</feature>
<keyword evidence="15" id="KW-1185">Reference proteome</keyword>
<dbReference type="Gene3D" id="3.30.54.20">
    <property type="match status" value="1"/>
</dbReference>
<dbReference type="InterPro" id="IPR018163">
    <property type="entry name" value="Thr/Ala-tRNA-synth_IIc_edit"/>
</dbReference>
<evidence type="ECO:0000256" key="8">
    <source>
        <dbReference type="ARBA" id="ARBA00022917"/>
    </source>
</evidence>
<keyword evidence="5" id="KW-0547">Nucleotide-binding</keyword>
<dbReference type="CDD" id="cd00860">
    <property type="entry name" value="ThrRS_anticodon"/>
    <property type="match status" value="1"/>
</dbReference>
<dbReference type="SUPFAM" id="SSF55186">
    <property type="entry name" value="ThrRS/AlaRS common domain"/>
    <property type="match status" value="1"/>
</dbReference>
<dbReference type="InterPro" id="IPR002314">
    <property type="entry name" value="aa-tRNA-synt_IIb"/>
</dbReference>
<dbReference type="SUPFAM" id="SSF55681">
    <property type="entry name" value="Class II aaRS and biotin synthetases"/>
    <property type="match status" value="1"/>
</dbReference>
<dbReference type="CDD" id="cd00771">
    <property type="entry name" value="ThrRS_core"/>
    <property type="match status" value="1"/>
</dbReference>
<dbReference type="PRINTS" id="PR01047">
    <property type="entry name" value="TRNASYNTHTHR"/>
</dbReference>
<keyword evidence="3" id="KW-0436">Ligase</keyword>
<evidence type="ECO:0000256" key="3">
    <source>
        <dbReference type="ARBA" id="ARBA00022598"/>
    </source>
</evidence>
<name>A0ABQ6MMU2_9STRA</name>
<evidence type="ECO:0000313" key="15">
    <source>
        <dbReference type="Proteomes" id="UP001165060"/>
    </source>
</evidence>
<dbReference type="InterPro" id="IPR002320">
    <property type="entry name" value="Thr-tRNA-ligase_IIa"/>
</dbReference>
<dbReference type="InterPro" id="IPR047246">
    <property type="entry name" value="ThrRS_anticodon"/>
</dbReference>
<dbReference type="Pfam" id="PF07973">
    <property type="entry name" value="tRNA_SAD"/>
    <property type="match status" value="1"/>
</dbReference>
<dbReference type="PANTHER" id="PTHR11451">
    <property type="entry name" value="THREONINE-TRNA LIGASE"/>
    <property type="match status" value="1"/>
</dbReference>
<dbReference type="InterPro" id="IPR045864">
    <property type="entry name" value="aa-tRNA-synth_II/BPL/LPL"/>
</dbReference>
<dbReference type="Pfam" id="PF03129">
    <property type="entry name" value="HGTP_anticodon"/>
    <property type="match status" value="1"/>
</dbReference>
<keyword evidence="9" id="KW-0030">Aminoacyl-tRNA synthetase</keyword>
<evidence type="ECO:0000256" key="4">
    <source>
        <dbReference type="ARBA" id="ARBA00022723"/>
    </source>
</evidence>
<comment type="similarity">
    <text evidence="1">Belongs to the class-II aminoacyl-tRNA synthetase family.</text>
</comment>
<dbReference type="HAMAP" id="MF_00184">
    <property type="entry name" value="Thr_tRNA_synth"/>
    <property type="match status" value="1"/>
</dbReference>
<dbReference type="Proteomes" id="UP001165060">
    <property type="component" value="Unassembled WGS sequence"/>
</dbReference>
<dbReference type="PROSITE" id="PS50862">
    <property type="entry name" value="AA_TRNA_LIGASE_II"/>
    <property type="match status" value="1"/>
</dbReference>
<dbReference type="InterPro" id="IPR004154">
    <property type="entry name" value="Anticodon-bd"/>
</dbReference>
<dbReference type="SUPFAM" id="SSF52954">
    <property type="entry name" value="Class II aaRS ABD-related"/>
    <property type="match status" value="1"/>
</dbReference>
<dbReference type="Gene3D" id="3.30.930.10">
    <property type="entry name" value="Bira Bifunctional Protein, Domain 2"/>
    <property type="match status" value="1"/>
</dbReference>
<feature type="domain" description="Aminoacyl-transfer RNA synthetases class-II family profile" evidence="13">
    <location>
        <begin position="239"/>
        <end position="532"/>
    </location>
</feature>
<evidence type="ECO:0000256" key="12">
    <source>
        <dbReference type="SAM" id="SignalP"/>
    </source>
</evidence>
<dbReference type="Gene3D" id="3.30.980.10">
    <property type="entry name" value="Threonyl-trna Synthetase, Chain A, domain 2"/>
    <property type="match status" value="1"/>
</dbReference>
<gene>
    <name evidence="14" type="ORF">TeGR_g15260</name>
</gene>
<dbReference type="Pfam" id="PF00587">
    <property type="entry name" value="tRNA-synt_2b"/>
    <property type="match status" value="1"/>
</dbReference>
<dbReference type="PANTHER" id="PTHR11451:SF44">
    <property type="entry name" value="THREONINE--TRNA LIGASE, CHLOROPLASTIC_MITOCHONDRIAL 2"/>
    <property type="match status" value="1"/>
</dbReference>
<reference evidence="14 15" key="1">
    <citation type="journal article" date="2023" name="Commun. Biol.">
        <title>Genome analysis of Parmales, the sister group of diatoms, reveals the evolutionary specialization of diatoms from phago-mixotrophs to photoautotrophs.</title>
        <authorList>
            <person name="Ban H."/>
            <person name="Sato S."/>
            <person name="Yoshikawa S."/>
            <person name="Yamada K."/>
            <person name="Nakamura Y."/>
            <person name="Ichinomiya M."/>
            <person name="Sato N."/>
            <person name="Blanc-Mathieu R."/>
            <person name="Endo H."/>
            <person name="Kuwata A."/>
            <person name="Ogata H."/>
        </authorList>
    </citation>
    <scope>NUCLEOTIDE SEQUENCE [LARGE SCALE GENOMIC DNA]</scope>
</reference>
<dbReference type="Gene3D" id="3.40.50.800">
    <property type="entry name" value="Anticodon-binding domain"/>
    <property type="match status" value="1"/>
</dbReference>
<dbReference type="EMBL" id="BRYB01004291">
    <property type="protein sequence ID" value="GMI28674.1"/>
    <property type="molecule type" value="Genomic_DNA"/>
</dbReference>
<comment type="catalytic activity">
    <reaction evidence="11">
        <text>tRNA(Thr) + L-threonine + ATP = L-threonyl-tRNA(Thr) + AMP + diphosphate + H(+)</text>
        <dbReference type="Rhea" id="RHEA:24624"/>
        <dbReference type="Rhea" id="RHEA-COMP:9670"/>
        <dbReference type="Rhea" id="RHEA-COMP:9704"/>
        <dbReference type="ChEBI" id="CHEBI:15378"/>
        <dbReference type="ChEBI" id="CHEBI:30616"/>
        <dbReference type="ChEBI" id="CHEBI:33019"/>
        <dbReference type="ChEBI" id="CHEBI:57926"/>
        <dbReference type="ChEBI" id="CHEBI:78442"/>
        <dbReference type="ChEBI" id="CHEBI:78534"/>
        <dbReference type="ChEBI" id="CHEBI:456215"/>
        <dbReference type="EC" id="6.1.1.3"/>
    </reaction>
</comment>
<evidence type="ECO:0000256" key="6">
    <source>
        <dbReference type="ARBA" id="ARBA00022833"/>
    </source>
</evidence>
<keyword evidence="4" id="KW-0479">Metal-binding</keyword>
<dbReference type="InterPro" id="IPR006195">
    <property type="entry name" value="aa-tRNA-synth_II"/>
</dbReference>
<dbReference type="SMART" id="SM00863">
    <property type="entry name" value="tRNA_SAD"/>
    <property type="match status" value="1"/>
</dbReference>
<dbReference type="InterPro" id="IPR033728">
    <property type="entry name" value="ThrRS_core"/>
</dbReference>
<keyword evidence="12" id="KW-0732">Signal</keyword>
<evidence type="ECO:0000256" key="1">
    <source>
        <dbReference type="ARBA" id="ARBA00008226"/>
    </source>
</evidence>
<keyword evidence="7" id="KW-0067">ATP-binding</keyword>